<reference evidence="3 4" key="1">
    <citation type="submission" date="2019-07" db="EMBL/GenBank/DDBJ databases">
        <title>Whole genome shotgun sequence of Adhaeribacter aerolatus NBRC 106133.</title>
        <authorList>
            <person name="Hosoyama A."/>
            <person name="Uohara A."/>
            <person name="Ohji S."/>
            <person name="Ichikawa N."/>
        </authorList>
    </citation>
    <scope>NUCLEOTIDE SEQUENCE [LARGE SCALE GENOMIC DNA]</scope>
    <source>
        <strain evidence="3 4">NBRC 106133</strain>
    </source>
</reference>
<evidence type="ECO:0000313" key="4">
    <source>
        <dbReference type="Proteomes" id="UP000321532"/>
    </source>
</evidence>
<feature type="domain" description="Secretion system C-terminal sorting" evidence="2">
    <location>
        <begin position="664"/>
        <end position="741"/>
    </location>
</feature>
<protein>
    <recommendedName>
        <fullName evidence="2">Secretion system C-terminal sorting domain-containing protein</fullName>
    </recommendedName>
</protein>
<dbReference type="AlphaFoldDB" id="A0A512AWH8"/>
<keyword evidence="4" id="KW-1185">Reference proteome</keyword>
<evidence type="ECO:0000313" key="3">
    <source>
        <dbReference type="EMBL" id="GEO04073.1"/>
    </source>
</evidence>
<dbReference type="EMBL" id="BJYS01000010">
    <property type="protein sequence ID" value="GEO04073.1"/>
    <property type="molecule type" value="Genomic_DNA"/>
</dbReference>
<dbReference type="Pfam" id="PF13573">
    <property type="entry name" value="SprB"/>
    <property type="match status" value="3"/>
</dbReference>
<accession>A0A512AWH8</accession>
<dbReference type="NCBIfam" id="TIGR04183">
    <property type="entry name" value="Por_Secre_tail"/>
    <property type="match status" value="1"/>
</dbReference>
<dbReference type="Pfam" id="PF18962">
    <property type="entry name" value="Por_Secre_tail"/>
    <property type="match status" value="1"/>
</dbReference>
<proteinExistence type="predicted"/>
<gene>
    <name evidence="3" type="ORF">AAE02nite_17370</name>
</gene>
<name>A0A512AWH8_9BACT</name>
<sequence>MGGSSLSNAGSDKSENARGNLGNYDFWVVKVNAAGLKEWDKTIGGNGNDRLESLQQTSDGGYILAGPSDSDANGDKSENIKGFGNFGNDDYWVVKLNAAGIKEWDKTVGGSNWDHLYSVQQTTDGGYILGGFSFSDAGGDKSENSKGLGDYWIVKLRSNGTKEWDKTIGGSNGDWLYAVEQTSDGGYILGGWSTSDASGDKSQGVNGGTDYWIVKLDASANIEWEKTIGGNGIEWLNYLQETADGGFVLVGVSGSDAGGDKTENLKGAFADYWVVKLNSNGDKEWDRTIPGYGFPTLKQTTDGGYILGGISDANASGDKTENSKGGNDYWAVKLNAAGIKEWDKTIGGNATDELNSIGQTADGGFILGGTSSSNASGDKSENSRGQSDYWVVKLRAYNTPPAGTCNLALTTKVIQAEPWYGASGPFIGAGAIDLTVIGGTAPYTYRWNAGAASQDLGLASPGLYSVTVTDAKNCTAMTTVYVGRKNSPLTLSTSHLNPSVAGGQSGSVDLSVLGGNGPYTFSWSNGATTEDLINLAAGTYTVTVTDNLGETATTSVTISAPGQPLTLTLAYQDVSTGGADDGFIDLTVNGGVGPFTYLWNAGARSQDLTRVVAGVYFVTVTDANGNTANIGVQVGTAGANQMLATKNPSLASDLFEKGITLTAYPNPATDRATISFRVVKAGAYNLDLYDIRGAKVKSIAAGKAQATQALDLELNVSNYAKGIYLLKLITDEGILTKRLIIGE</sequence>
<feature type="compositionally biased region" description="Polar residues" evidence="1">
    <location>
        <begin position="1"/>
        <end position="11"/>
    </location>
</feature>
<evidence type="ECO:0000256" key="1">
    <source>
        <dbReference type="SAM" id="MobiDB-lite"/>
    </source>
</evidence>
<evidence type="ECO:0000259" key="2">
    <source>
        <dbReference type="Pfam" id="PF18962"/>
    </source>
</evidence>
<dbReference type="Proteomes" id="UP000321532">
    <property type="component" value="Unassembled WGS sequence"/>
</dbReference>
<dbReference type="PANTHER" id="PTHR42754:SF1">
    <property type="entry name" value="LIPOPROTEIN"/>
    <property type="match status" value="1"/>
</dbReference>
<dbReference type="InterPro" id="IPR026444">
    <property type="entry name" value="Secre_tail"/>
</dbReference>
<dbReference type="InterPro" id="IPR025667">
    <property type="entry name" value="SprB_repeat"/>
</dbReference>
<comment type="caution">
    <text evidence="3">The sequence shown here is derived from an EMBL/GenBank/DDBJ whole genome shotgun (WGS) entry which is preliminary data.</text>
</comment>
<organism evidence="3 4">
    <name type="scientific">Adhaeribacter aerolatus</name>
    <dbReference type="NCBI Taxonomy" id="670289"/>
    <lineage>
        <taxon>Bacteria</taxon>
        <taxon>Pseudomonadati</taxon>
        <taxon>Bacteroidota</taxon>
        <taxon>Cytophagia</taxon>
        <taxon>Cytophagales</taxon>
        <taxon>Hymenobacteraceae</taxon>
        <taxon>Adhaeribacter</taxon>
    </lineage>
</organism>
<dbReference type="Gene3D" id="2.60.40.740">
    <property type="match status" value="3"/>
</dbReference>
<feature type="region of interest" description="Disordered" evidence="1">
    <location>
        <begin position="1"/>
        <end position="20"/>
    </location>
</feature>
<dbReference type="PANTHER" id="PTHR42754">
    <property type="entry name" value="ENDOGLUCANASE"/>
    <property type="match status" value="1"/>
</dbReference>